<sequence length="244" mass="27342">MTNDSGLLHSLGIPPADDRDSREFVLSRSDFQIRLGNGADGQRSNVSMLIQRMYAWRGLLTHAPSRIDNEPNQLTLIASRGTTMFGTLTLKLDSDEGLLADELYSDEITAVRRTGASVCELTRLAIDPAFNSKEVLASIFHLAYIFGRLIHRRTDLFIEVNPRHVAFYQRMLGLRVAGEERICPRVSAPAVLLHLPLDYADEQIARHAGRPDAGARSLYSYFFNDTEQRGLLKRLQADPSLVTM</sequence>
<dbReference type="Pfam" id="PF21926">
    <property type="entry name" value="FeeM"/>
    <property type="match status" value="1"/>
</dbReference>
<comment type="caution">
    <text evidence="2">The sequence shown here is derived from an EMBL/GenBank/DDBJ whole genome shotgun (WGS) entry which is preliminary data.</text>
</comment>
<dbReference type="InterPro" id="IPR054597">
    <property type="entry name" value="FeeM_cat"/>
</dbReference>
<name>A0A944DKX4_DENI1</name>
<organism evidence="2 3">
    <name type="scientific">Denitromonas iodatirespirans</name>
    <dbReference type="NCBI Taxonomy" id="2795389"/>
    <lineage>
        <taxon>Bacteria</taxon>
        <taxon>Pseudomonadati</taxon>
        <taxon>Pseudomonadota</taxon>
        <taxon>Betaproteobacteria</taxon>
        <taxon>Rhodocyclales</taxon>
        <taxon>Zoogloeaceae</taxon>
        <taxon>Denitromonas</taxon>
    </lineage>
</organism>
<proteinExistence type="predicted"/>
<dbReference type="EMBL" id="JAEKFT010000004">
    <property type="protein sequence ID" value="MBT0960619.1"/>
    <property type="molecule type" value="Genomic_DNA"/>
</dbReference>
<evidence type="ECO:0000259" key="1">
    <source>
        <dbReference type="Pfam" id="PF21926"/>
    </source>
</evidence>
<dbReference type="RefSeq" id="WP_214360370.1">
    <property type="nucleotide sequence ID" value="NZ_JAEKFT010000004.1"/>
</dbReference>
<dbReference type="InterPro" id="IPR016181">
    <property type="entry name" value="Acyl_CoA_acyltransferase"/>
</dbReference>
<dbReference type="Gene3D" id="3.40.630.30">
    <property type="match status" value="1"/>
</dbReference>
<accession>A0A944DKX4</accession>
<evidence type="ECO:0000313" key="3">
    <source>
        <dbReference type="Proteomes" id="UP000694660"/>
    </source>
</evidence>
<reference evidence="3" key="1">
    <citation type="journal article" date="2022" name="ISME J.">
        <title>Genetic and phylogenetic analysis of dissimilatory iodate-reducing bacteria identifies potential niches across the world's oceans.</title>
        <authorList>
            <person name="Reyes-Umana V."/>
            <person name="Henning Z."/>
            <person name="Lee K."/>
            <person name="Barnum T.P."/>
            <person name="Coates J.D."/>
        </authorList>
    </citation>
    <scope>NUCLEOTIDE SEQUENCE [LARGE SCALE GENOMIC DNA]</scope>
    <source>
        <strain evidence="3">IR12</strain>
    </source>
</reference>
<keyword evidence="3" id="KW-1185">Reference proteome</keyword>
<feature type="domain" description="N-acyl amino acid synthase FeeM catalytic core" evidence="1">
    <location>
        <begin position="46"/>
        <end position="195"/>
    </location>
</feature>
<evidence type="ECO:0000313" key="2">
    <source>
        <dbReference type="EMBL" id="MBT0960619.1"/>
    </source>
</evidence>
<gene>
    <name evidence="2" type="ORF">I8J34_05455</name>
</gene>
<dbReference type="SUPFAM" id="SSF55729">
    <property type="entry name" value="Acyl-CoA N-acyltransferases (Nat)"/>
    <property type="match status" value="1"/>
</dbReference>
<protein>
    <submittedName>
        <fullName evidence="2">Long-chain N-acyl amino acid synthase</fullName>
    </submittedName>
</protein>
<dbReference type="AlphaFoldDB" id="A0A944DKX4"/>
<dbReference type="Proteomes" id="UP000694660">
    <property type="component" value="Unassembled WGS sequence"/>
</dbReference>